<evidence type="ECO:0000256" key="2">
    <source>
        <dbReference type="ARBA" id="ARBA00022485"/>
    </source>
</evidence>
<evidence type="ECO:0000256" key="7">
    <source>
        <dbReference type="SAM" id="Phobius"/>
    </source>
</evidence>
<name>A0A0C2BL34_9BURK</name>
<dbReference type="Pfam" id="PF11614">
    <property type="entry name" value="FixG_C"/>
    <property type="match status" value="1"/>
</dbReference>
<dbReference type="InterPro" id="IPR017896">
    <property type="entry name" value="4Fe4S_Fe-S-bd"/>
</dbReference>
<dbReference type="GO" id="GO:0005886">
    <property type="term" value="C:plasma membrane"/>
    <property type="evidence" value="ECO:0007669"/>
    <property type="project" value="TreeGrafter"/>
</dbReference>
<evidence type="ECO:0000256" key="6">
    <source>
        <dbReference type="ARBA" id="ARBA00023014"/>
    </source>
</evidence>
<dbReference type="Pfam" id="PF12801">
    <property type="entry name" value="Fer4_5"/>
    <property type="match status" value="1"/>
</dbReference>
<dbReference type="NCBIfam" id="TIGR02745">
    <property type="entry name" value="ccoG_rdxA_fixG"/>
    <property type="match status" value="1"/>
</dbReference>
<protein>
    <submittedName>
        <fullName evidence="9">Cytochrome C oxidase</fullName>
    </submittedName>
</protein>
<evidence type="ECO:0000313" key="10">
    <source>
        <dbReference type="Proteomes" id="UP000031572"/>
    </source>
</evidence>
<evidence type="ECO:0000256" key="4">
    <source>
        <dbReference type="ARBA" id="ARBA00022982"/>
    </source>
</evidence>
<evidence type="ECO:0000256" key="1">
    <source>
        <dbReference type="ARBA" id="ARBA00022448"/>
    </source>
</evidence>
<dbReference type="PROSITE" id="PS51379">
    <property type="entry name" value="4FE4S_FER_2"/>
    <property type="match status" value="1"/>
</dbReference>
<reference evidence="9 10" key="1">
    <citation type="submission" date="2014-12" db="EMBL/GenBank/DDBJ databases">
        <title>Denitrispirillum autotrophicum gen. nov., sp. nov., Denitrifying, Facultatively Autotrophic Bacteria Isolated from Rice Paddy Soil.</title>
        <authorList>
            <person name="Ishii S."/>
            <person name="Ashida N."/>
            <person name="Ohno H."/>
            <person name="Otsuka S."/>
            <person name="Yokota A."/>
            <person name="Senoo K."/>
        </authorList>
    </citation>
    <scope>NUCLEOTIDE SEQUENCE [LARGE SCALE GENOMIC DNA]</scope>
    <source>
        <strain evidence="9 10">TSA66</strain>
    </source>
</reference>
<feature type="transmembrane region" description="Helical" evidence="7">
    <location>
        <begin position="163"/>
        <end position="180"/>
    </location>
</feature>
<evidence type="ECO:0000256" key="5">
    <source>
        <dbReference type="ARBA" id="ARBA00023004"/>
    </source>
</evidence>
<dbReference type="AlphaFoldDB" id="A0A0C2BL34"/>
<feature type="transmembrane region" description="Helical" evidence="7">
    <location>
        <begin position="186"/>
        <end position="208"/>
    </location>
</feature>
<feature type="transmembrane region" description="Helical" evidence="7">
    <location>
        <begin position="42"/>
        <end position="62"/>
    </location>
</feature>
<keyword evidence="7" id="KW-0812">Transmembrane</keyword>
<proteinExistence type="predicted"/>
<comment type="caution">
    <text evidence="9">The sequence shown here is derived from an EMBL/GenBank/DDBJ whole genome shotgun (WGS) entry which is preliminary data.</text>
</comment>
<keyword evidence="7" id="KW-0472">Membrane</keyword>
<dbReference type="PANTHER" id="PTHR30176">
    <property type="entry name" value="FERREDOXIN-TYPE PROTEIN NAPH"/>
    <property type="match status" value="1"/>
</dbReference>
<dbReference type="OrthoDB" id="9811700at2"/>
<dbReference type="InterPro" id="IPR014116">
    <property type="entry name" value="Cyt_c_oxidase_cbb3_FixG"/>
</dbReference>
<feature type="domain" description="4Fe-4S ferredoxin-type" evidence="8">
    <location>
        <begin position="261"/>
        <end position="289"/>
    </location>
</feature>
<gene>
    <name evidence="9" type="ORF">TSA66_15835</name>
</gene>
<keyword evidence="6" id="KW-0411">Iron-sulfur</keyword>
<organism evidence="9 10">
    <name type="scientific">Noviherbaspirillum autotrophicum</name>
    <dbReference type="NCBI Taxonomy" id="709839"/>
    <lineage>
        <taxon>Bacteria</taxon>
        <taxon>Pseudomonadati</taxon>
        <taxon>Pseudomonadota</taxon>
        <taxon>Betaproteobacteria</taxon>
        <taxon>Burkholderiales</taxon>
        <taxon>Oxalobacteraceae</taxon>
        <taxon>Noviherbaspirillum</taxon>
    </lineage>
</organism>
<keyword evidence="4" id="KW-0249">Electron transport</keyword>
<feature type="transmembrane region" description="Helical" evidence="7">
    <location>
        <begin position="89"/>
        <end position="110"/>
    </location>
</feature>
<dbReference type="Proteomes" id="UP000031572">
    <property type="component" value="Unassembled WGS sequence"/>
</dbReference>
<feature type="transmembrane region" description="Helical" evidence="7">
    <location>
        <begin position="345"/>
        <end position="364"/>
    </location>
</feature>
<accession>A0A0C2BL34</accession>
<dbReference type="Pfam" id="PF13746">
    <property type="entry name" value="Fer4_18"/>
    <property type="match status" value="1"/>
</dbReference>
<dbReference type="Gene3D" id="2.60.40.10">
    <property type="entry name" value="Immunoglobulins"/>
    <property type="match status" value="1"/>
</dbReference>
<dbReference type="GO" id="GO:0051539">
    <property type="term" value="F:4 iron, 4 sulfur cluster binding"/>
    <property type="evidence" value="ECO:0007669"/>
    <property type="project" value="UniProtKB-KW"/>
</dbReference>
<dbReference type="GO" id="GO:0046872">
    <property type="term" value="F:metal ion binding"/>
    <property type="evidence" value="ECO:0007669"/>
    <property type="project" value="UniProtKB-KW"/>
</dbReference>
<keyword evidence="2" id="KW-0004">4Fe-4S</keyword>
<dbReference type="EMBL" id="JWJG01000028">
    <property type="protein sequence ID" value="KIF81940.1"/>
    <property type="molecule type" value="Genomic_DNA"/>
</dbReference>
<dbReference type="SUPFAM" id="SSF54862">
    <property type="entry name" value="4Fe-4S ferredoxins"/>
    <property type="match status" value="1"/>
</dbReference>
<evidence type="ECO:0000313" key="9">
    <source>
        <dbReference type="EMBL" id="KIF81940.1"/>
    </source>
</evidence>
<sequence>MTTKELKSIPIHPAEAAVVERSLYEVRRKIYPRAVHGWFAHWRWAMVGFTQLIFYGLPWLTWNGRQAVLFDLQARKFHIFGLILWPQDFIYLSALLVLSALSLFLFTAVAGRLFCGYACPQTVYTEIFMWIERKIEGDRSARIRLDGESFSLRKLGLKSAKHASWLAVAGWTGFTFVGYFTPIRTLALQVAAFSLGPWQTFWIFFYSFATYGQAGFMREQVCKYMCPYARFQSSMFDKDTLIITYDAERGEPRGARGKKADPKALGLGACIDCNVCVHVCPTGIDIRNGLQYECIACAACVDSCNEVMEKMGYEKGLIRYTTQNAMANKWSQRAIWRHVLRPRTLVYTSILLSILFAAGLSLALRTPLKVDVIRDRGMPRMMDDGAIENVYRLQVMNTDEQPHRFVITVNGPTGITVSSEPTFEMPAAATRAVPVRVTLQPSATEAGSTPIRFTVRDMERADVSVTEKAVFLVPR</sequence>
<dbReference type="RefSeq" id="WP_040040691.1">
    <property type="nucleotide sequence ID" value="NZ_JWJG01000028.1"/>
</dbReference>
<keyword evidence="10" id="KW-1185">Reference proteome</keyword>
<keyword evidence="3" id="KW-0479">Metal-binding</keyword>
<keyword evidence="7" id="KW-1133">Transmembrane helix</keyword>
<dbReference type="PANTHER" id="PTHR30176:SF3">
    <property type="entry name" value="FERREDOXIN-TYPE PROTEIN NAPH"/>
    <property type="match status" value="1"/>
</dbReference>
<dbReference type="InterPro" id="IPR051684">
    <property type="entry name" value="Electron_Trans/Redox"/>
</dbReference>
<dbReference type="PROSITE" id="PS00198">
    <property type="entry name" value="4FE4S_FER_1"/>
    <property type="match status" value="1"/>
</dbReference>
<evidence type="ECO:0000259" key="8">
    <source>
        <dbReference type="PROSITE" id="PS51379"/>
    </source>
</evidence>
<keyword evidence="1" id="KW-0813">Transport</keyword>
<dbReference type="InterPro" id="IPR017900">
    <property type="entry name" value="4Fe4S_Fe_S_CS"/>
</dbReference>
<keyword evidence="5" id="KW-0408">Iron</keyword>
<dbReference type="STRING" id="709839.TSA66_15835"/>
<dbReference type="InterPro" id="IPR013783">
    <property type="entry name" value="Ig-like_fold"/>
</dbReference>
<dbReference type="InterPro" id="IPR032879">
    <property type="entry name" value="FixG_C"/>
</dbReference>
<evidence type="ECO:0000256" key="3">
    <source>
        <dbReference type="ARBA" id="ARBA00022723"/>
    </source>
</evidence>